<dbReference type="Pfam" id="PF12728">
    <property type="entry name" value="HTH_17"/>
    <property type="match status" value="1"/>
</dbReference>
<proteinExistence type="predicted"/>
<sequence length="107" mass="12383">MEFINTEKAAKLLNMHPATVRERAKKKEIPAYKIGKYWRFDPKELEFFVKNSQNRPEQEMGHKENLCRVKSSPSRKEGKSGITRTPHQRVSGYAEALGLPIKPKQCN</sequence>
<organism evidence="3 4">
    <name type="scientific">Avibacterium paragallinarum</name>
    <name type="common">Haemophilus gallinarum</name>
    <dbReference type="NCBI Taxonomy" id="728"/>
    <lineage>
        <taxon>Bacteria</taxon>
        <taxon>Pseudomonadati</taxon>
        <taxon>Pseudomonadota</taxon>
        <taxon>Gammaproteobacteria</taxon>
        <taxon>Pasteurellales</taxon>
        <taxon>Pasteurellaceae</taxon>
        <taxon>Avibacterium</taxon>
    </lineage>
</organism>
<protein>
    <submittedName>
        <fullName evidence="3">DNA binding domain, excisionase family</fullName>
    </submittedName>
</protein>
<accession>A0A377IB88</accession>
<gene>
    <name evidence="3" type="ORF">NCTC11296_02596</name>
</gene>
<dbReference type="GO" id="GO:0003677">
    <property type="term" value="F:DNA binding"/>
    <property type="evidence" value="ECO:0007669"/>
    <property type="project" value="InterPro"/>
</dbReference>
<evidence type="ECO:0000313" key="3">
    <source>
        <dbReference type="EMBL" id="STO72658.1"/>
    </source>
</evidence>
<dbReference type="Proteomes" id="UP000254465">
    <property type="component" value="Unassembled WGS sequence"/>
</dbReference>
<evidence type="ECO:0000256" key="1">
    <source>
        <dbReference type="SAM" id="MobiDB-lite"/>
    </source>
</evidence>
<dbReference type="SUPFAM" id="SSF46955">
    <property type="entry name" value="Putative DNA-binding domain"/>
    <property type="match status" value="1"/>
</dbReference>
<dbReference type="EMBL" id="UGHK01000002">
    <property type="protein sequence ID" value="STO72658.1"/>
    <property type="molecule type" value="Genomic_DNA"/>
</dbReference>
<evidence type="ECO:0000259" key="2">
    <source>
        <dbReference type="Pfam" id="PF12728"/>
    </source>
</evidence>
<dbReference type="AlphaFoldDB" id="A0A377IB88"/>
<dbReference type="NCBIfam" id="TIGR01764">
    <property type="entry name" value="excise"/>
    <property type="match status" value="1"/>
</dbReference>
<dbReference type="InterPro" id="IPR041657">
    <property type="entry name" value="HTH_17"/>
</dbReference>
<dbReference type="RefSeq" id="WP_081603153.1">
    <property type="nucleotide sequence ID" value="NZ_CP104914.1"/>
</dbReference>
<name>A0A377IB88_AVIPA</name>
<feature type="domain" description="Helix-turn-helix" evidence="2">
    <location>
        <begin position="5"/>
        <end position="48"/>
    </location>
</feature>
<feature type="compositionally biased region" description="Basic and acidic residues" evidence="1">
    <location>
        <begin position="56"/>
        <end position="67"/>
    </location>
</feature>
<dbReference type="InterPro" id="IPR009061">
    <property type="entry name" value="DNA-bd_dom_put_sf"/>
</dbReference>
<feature type="region of interest" description="Disordered" evidence="1">
    <location>
        <begin position="52"/>
        <end position="107"/>
    </location>
</feature>
<dbReference type="InterPro" id="IPR010093">
    <property type="entry name" value="SinI_DNA-bd"/>
</dbReference>
<reference evidence="3 4" key="1">
    <citation type="submission" date="2018-06" db="EMBL/GenBank/DDBJ databases">
        <authorList>
            <consortium name="Pathogen Informatics"/>
            <person name="Doyle S."/>
        </authorList>
    </citation>
    <scope>NUCLEOTIDE SEQUENCE [LARGE SCALE GENOMIC DNA]</scope>
    <source>
        <strain evidence="3 4">NCTC11296</strain>
    </source>
</reference>
<evidence type="ECO:0000313" key="4">
    <source>
        <dbReference type="Proteomes" id="UP000254465"/>
    </source>
</evidence>